<keyword evidence="2" id="KW-1185">Reference proteome</keyword>
<dbReference type="Proteomes" id="UP000092713">
    <property type="component" value="Unassembled WGS sequence"/>
</dbReference>
<protein>
    <submittedName>
        <fullName evidence="1">Trypsin-like peptidase domain-containing protein</fullName>
    </submittedName>
</protein>
<proteinExistence type="predicted"/>
<dbReference type="Gene3D" id="2.40.10.10">
    <property type="entry name" value="Trypsin-like serine proteases"/>
    <property type="match status" value="2"/>
</dbReference>
<dbReference type="EMBL" id="LOCQ01000038">
    <property type="protein sequence ID" value="OBV41151.1"/>
    <property type="molecule type" value="Genomic_DNA"/>
</dbReference>
<evidence type="ECO:0000313" key="1">
    <source>
        <dbReference type="EMBL" id="OBV41151.1"/>
    </source>
</evidence>
<comment type="caution">
    <text evidence="1">The sequence shown here is derived from an EMBL/GenBank/DDBJ whole genome shotgun (WGS) entry which is preliminary data.</text>
</comment>
<accession>A0A1A7C5E6</accession>
<dbReference type="OrthoDB" id="513782at2"/>
<dbReference type="STRING" id="1747903.ASR47_10258"/>
<name>A0A1A7C5E6_9BURK</name>
<dbReference type="SUPFAM" id="SSF50494">
    <property type="entry name" value="Trypsin-like serine proteases"/>
    <property type="match status" value="1"/>
</dbReference>
<sequence>MNHLYSLLGTRQAGGAEGVNEPDFAEPVAYDVLDRFDKALRLAHGTMLLGEDITAAEDKVAQQVEQALKALRQDKAKVLPVNQRLGLETVVRADGTRPSLVITGDGVNPDHPMAVCWREQLAATREAVRLLTGATARVQPRGGSRTRFFGTAFLICAAPARLVTNRHVAMQALRRAVATREAAAHPLLSSYRVHAGTIEAEFDGSQDSKIKKVVAVERVILPPWPNTVGQPSMDIAVLELSPSSIDKIPEPIKLQPSSDFESEGTIHSFCIIGFPGSPARRIGVVDGIDWAYVDRVIFNESYGVKRLAPGVVTKSLEKIDRHGAGYTFCHDATTLGGSSGSAICAWKDGKKIFGLHFSGIGSESNRAHGFSSPDTADLMRALRVFPDT</sequence>
<dbReference type="RefSeq" id="WP_065306235.1">
    <property type="nucleotide sequence ID" value="NZ_LOCQ01000038.1"/>
</dbReference>
<organism evidence="1 2">
    <name type="scientific">Janthinobacterium psychrotolerans</name>
    <dbReference type="NCBI Taxonomy" id="1747903"/>
    <lineage>
        <taxon>Bacteria</taxon>
        <taxon>Pseudomonadati</taxon>
        <taxon>Pseudomonadota</taxon>
        <taxon>Betaproteobacteria</taxon>
        <taxon>Burkholderiales</taxon>
        <taxon>Oxalobacteraceae</taxon>
        <taxon>Janthinobacterium</taxon>
    </lineage>
</organism>
<dbReference type="InterPro" id="IPR009003">
    <property type="entry name" value="Peptidase_S1_PA"/>
</dbReference>
<evidence type="ECO:0000313" key="2">
    <source>
        <dbReference type="Proteomes" id="UP000092713"/>
    </source>
</evidence>
<dbReference type="InterPro" id="IPR043504">
    <property type="entry name" value="Peptidase_S1_PA_chymotrypsin"/>
</dbReference>
<gene>
    <name evidence="1" type="ORF">ASR47_10258</name>
</gene>
<reference evidence="1 2" key="1">
    <citation type="submission" date="2016-04" db="EMBL/GenBank/DDBJ databases">
        <title>Draft genome sequence of Janthinobacterium psychrotolerans sp. nov., isolated from freshwater sediments in Denmark.</title>
        <authorList>
            <person name="Gong X."/>
            <person name="Skrivergaard S."/>
            <person name="Korsgaard B.S."/>
            <person name="Schreiber L."/>
            <person name="Marshall I.P."/>
            <person name="Finster K."/>
            <person name="Schramm A."/>
        </authorList>
    </citation>
    <scope>NUCLEOTIDE SEQUENCE [LARGE SCALE GENOMIC DNA]</scope>
    <source>
        <strain evidence="1 2">S3-2</strain>
    </source>
</reference>
<dbReference type="AlphaFoldDB" id="A0A1A7C5E6"/>
<dbReference type="Pfam" id="PF13365">
    <property type="entry name" value="Trypsin_2"/>
    <property type="match status" value="1"/>
</dbReference>